<feature type="compositionally biased region" description="Acidic residues" evidence="1">
    <location>
        <begin position="416"/>
        <end position="429"/>
    </location>
</feature>
<proteinExistence type="predicted"/>
<feature type="domain" description="Retroviral polymerase SH3-like" evidence="2">
    <location>
        <begin position="339"/>
        <end position="385"/>
    </location>
</feature>
<organism evidence="3">
    <name type="scientific">Tanacetum cinerariifolium</name>
    <name type="common">Dalmatian daisy</name>
    <name type="synonym">Chrysanthemum cinerariifolium</name>
    <dbReference type="NCBI Taxonomy" id="118510"/>
    <lineage>
        <taxon>Eukaryota</taxon>
        <taxon>Viridiplantae</taxon>
        <taxon>Streptophyta</taxon>
        <taxon>Embryophyta</taxon>
        <taxon>Tracheophyta</taxon>
        <taxon>Spermatophyta</taxon>
        <taxon>Magnoliopsida</taxon>
        <taxon>eudicotyledons</taxon>
        <taxon>Gunneridae</taxon>
        <taxon>Pentapetalae</taxon>
        <taxon>asterids</taxon>
        <taxon>campanulids</taxon>
        <taxon>Asterales</taxon>
        <taxon>Asteraceae</taxon>
        <taxon>Asteroideae</taxon>
        <taxon>Anthemideae</taxon>
        <taxon>Anthemidinae</taxon>
        <taxon>Tanacetum</taxon>
    </lineage>
</organism>
<gene>
    <name evidence="3" type="ORF">Tci_492371</name>
</gene>
<reference evidence="3" key="1">
    <citation type="journal article" date="2019" name="Sci. Rep.">
        <title>Draft genome of Tanacetum cinerariifolium, the natural source of mosquito coil.</title>
        <authorList>
            <person name="Yamashiro T."/>
            <person name="Shiraishi A."/>
            <person name="Satake H."/>
            <person name="Nakayama K."/>
        </authorList>
    </citation>
    <scope>NUCLEOTIDE SEQUENCE</scope>
</reference>
<evidence type="ECO:0000313" key="3">
    <source>
        <dbReference type="EMBL" id="GEZ20398.1"/>
    </source>
</evidence>
<feature type="region of interest" description="Disordered" evidence="1">
    <location>
        <begin position="163"/>
        <end position="197"/>
    </location>
</feature>
<feature type="region of interest" description="Disordered" evidence="1">
    <location>
        <begin position="405"/>
        <end position="429"/>
    </location>
</feature>
<accession>A0A699I6D0</accession>
<name>A0A699I6D0_TANCI</name>
<dbReference type="Pfam" id="PF25597">
    <property type="entry name" value="SH3_retrovirus"/>
    <property type="match status" value="1"/>
</dbReference>
<dbReference type="InterPro" id="IPR057670">
    <property type="entry name" value="SH3_retrovirus"/>
</dbReference>
<dbReference type="EMBL" id="BKCJ010251993">
    <property type="protein sequence ID" value="GEZ20398.1"/>
    <property type="molecule type" value="Genomic_DNA"/>
</dbReference>
<evidence type="ECO:0000259" key="2">
    <source>
        <dbReference type="Pfam" id="PF25597"/>
    </source>
</evidence>
<sequence>MNENRTSRGPVKWQRVLLKVSGEVLTGDREQNINPKEQKVFLLELLALEVLPADMEAQTKAELKKKAHSSMILCLGNKVLREVTRETTAVGVWSKLFVHDKVIGHQVVPEEKVVKFMDGDLALLLLTSLPTSYEHFVDTLLYGWEALTLEDVMVTLNSKEIKERSKAKGDDGEGLYVRGRTDRRDSHQSRRKSRSKSRGGRLKCYICQSEDLLKRNCSKNNRKKSTGYVKKDEQPSANGLTYDDYEVMIVMSAQVHALLDWIMDVHMTPMLDKFFDFLEYDGAVYSWVTTGSVRSDVLLGKVKVINSSRVNLSRIRRDNCVYSLDGHAMAGELNVARAKSGQMHSLGYSEGVKGYRLYRLDDESPKIVTSKNVVFNESVLYKDTLKDSGAGDKSVKELQVEVELQRLNNHMPKEDQTDEEDGDDEDAGD</sequence>
<evidence type="ECO:0000256" key="1">
    <source>
        <dbReference type="SAM" id="MobiDB-lite"/>
    </source>
</evidence>
<feature type="compositionally biased region" description="Basic and acidic residues" evidence="1">
    <location>
        <begin position="179"/>
        <end position="188"/>
    </location>
</feature>
<protein>
    <submittedName>
        <fullName evidence="3">Retrovirus-related Pol polyprotein from transposon TNT 1-94</fullName>
    </submittedName>
</protein>
<comment type="caution">
    <text evidence="3">The sequence shown here is derived from an EMBL/GenBank/DDBJ whole genome shotgun (WGS) entry which is preliminary data.</text>
</comment>
<dbReference type="AlphaFoldDB" id="A0A699I6D0"/>